<keyword evidence="3" id="KW-1185">Reference proteome</keyword>
<reference evidence="2 3" key="1">
    <citation type="submission" date="2019-03" db="EMBL/GenBank/DDBJ databases">
        <title>Genomic Encyclopedia of Type Strains, Phase IV (KMG-IV): sequencing the most valuable type-strain genomes for metagenomic binning, comparative biology and taxonomic classification.</title>
        <authorList>
            <person name="Goeker M."/>
        </authorList>
    </citation>
    <scope>NUCLEOTIDE SEQUENCE [LARGE SCALE GENOMIC DNA]</scope>
    <source>
        <strain evidence="2 3">DSM 24830</strain>
    </source>
</reference>
<evidence type="ECO:0000313" key="2">
    <source>
        <dbReference type="EMBL" id="TCJ84872.1"/>
    </source>
</evidence>
<dbReference type="Gene3D" id="1.20.1050.10">
    <property type="match status" value="1"/>
</dbReference>
<proteinExistence type="predicted"/>
<feature type="domain" description="GST N-terminal" evidence="1">
    <location>
        <begin position="8"/>
        <end position="100"/>
    </location>
</feature>
<accession>A0A4R1EXV2</accession>
<dbReference type="CDD" id="cd03196">
    <property type="entry name" value="GST_C_5"/>
    <property type="match status" value="1"/>
</dbReference>
<keyword evidence="2" id="KW-0808">Transferase</keyword>
<organism evidence="2 3">
    <name type="scientific">Cocleimonas flava</name>
    <dbReference type="NCBI Taxonomy" id="634765"/>
    <lineage>
        <taxon>Bacteria</taxon>
        <taxon>Pseudomonadati</taxon>
        <taxon>Pseudomonadota</taxon>
        <taxon>Gammaproteobacteria</taxon>
        <taxon>Thiotrichales</taxon>
        <taxon>Thiotrichaceae</taxon>
        <taxon>Cocleimonas</taxon>
    </lineage>
</organism>
<dbReference type="InterPro" id="IPR050983">
    <property type="entry name" value="GST_Omega/HSP26"/>
</dbReference>
<sequence length="236" mass="27534">MSINTPLPLAILYSLQNCPYAMRARLALLLAEQQVQLRAITMKDKPEDMLHASPKGTVPVLIVKKERHSKDDGFDPENDQVVEESLDVMLWALKRNDPENLLYYNDLEALTEMLKVIEENDKEFKPSLEKYKRAKRFHGDDLETCRLECEPFVQKLEQRLSENEFFMGATPSLLDFALLPFIRQFSRVNKAVFAQDEYANLRLWLSKHLQSRLFSRAMFKYPLWLETGEVCVFGLD</sequence>
<dbReference type="Gene3D" id="3.40.30.10">
    <property type="entry name" value="Glutaredoxin"/>
    <property type="match status" value="1"/>
</dbReference>
<evidence type="ECO:0000313" key="3">
    <source>
        <dbReference type="Proteomes" id="UP000294887"/>
    </source>
</evidence>
<dbReference type="EMBL" id="SMFQ01000004">
    <property type="protein sequence ID" value="TCJ84872.1"/>
    <property type="molecule type" value="Genomic_DNA"/>
</dbReference>
<dbReference type="GO" id="GO:0016740">
    <property type="term" value="F:transferase activity"/>
    <property type="evidence" value="ECO:0007669"/>
    <property type="project" value="UniProtKB-KW"/>
</dbReference>
<dbReference type="GO" id="GO:0005737">
    <property type="term" value="C:cytoplasm"/>
    <property type="evidence" value="ECO:0007669"/>
    <property type="project" value="TreeGrafter"/>
</dbReference>
<dbReference type="Pfam" id="PF13410">
    <property type="entry name" value="GST_C_2"/>
    <property type="match status" value="1"/>
</dbReference>
<dbReference type="RefSeq" id="WP_243651622.1">
    <property type="nucleotide sequence ID" value="NZ_BAAAFU010000006.1"/>
</dbReference>
<comment type="caution">
    <text evidence="2">The sequence shown here is derived from an EMBL/GenBank/DDBJ whole genome shotgun (WGS) entry which is preliminary data.</text>
</comment>
<dbReference type="PANTHER" id="PTHR43968">
    <property type="match status" value="1"/>
</dbReference>
<dbReference type="Pfam" id="PF13417">
    <property type="entry name" value="GST_N_3"/>
    <property type="match status" value="1"/>
</dbReference>
<dbReference type="PANTHER" id="PTHR43968:SF6">
    <property type="entry name" value="GLUTATHIONE S-TRANSFERASE OMEGA"/>
    <property type="match status" value="1"/>
</dbReference>
<name>A0A4R1EXV2_9GAMM</name>
<dbReference type="AlphaFoldDB" id="A0A4R1EXV2"/>
<dbReference type="PROSITE" id="PS50404">
    <property type="entry name" value="GST_NTER"/>
    <property type="match status" value="1"/>
</dbReference>
<protein>
    <submittedName>
        <fullName evidence="2">Glutathione S-transferase</fullName>
    </submittedName>
</protein>
<dbReference type="InterPro" id="IPR036282">
    <property type="entry name" value="Glutathione-S-Trfase_C_sf"/>
</dbReference>
<dbReference type="InterPro" id="IPR040079">
    <property type="entry name" value="Glutathione_S-Trfase"/>
</dbReference>
<dbReference type="InterPro" id="IPR036249">
    <property type="entry name" value="Thioredoxin-like_sf"/>
</dbReference>
<dbReference type="InterPro" id="IPR004045">
    <property type="entry name" value="Glutathione_S-Trfase_N"/>
</dbReference>
<dbReference type="SFLD" id="SFLDS00019">
    <property type="entry name" value="Glutathione_Transferase_(cytos"/>
    <property type="match status" value="1"/>
</dbReference>
<dbReference type="SUPFAM" id="SSF47616">
    <property type="entry name" value="GST C-terminal domain-like"/>
    <property type="match status" value="1"/>
</dbReference>
<gene>
    <name evidence="2" type="ORF">EV695_2835</name>
</gene>
<evidence type="ECO:0000259" key="1">
    <source>
        <dbReference type="PROSITE" id="PS50404"/>
    </source>
</evidence>
<dbReference type="SUPFAM" id="SSF52833">
    <property type="entry name" value="Thioredoxin-like"/>
    <property type="match status" value="1"/>
</dbReference>
<dbReference type="Proteomes" id="UP000294887">
    <property type="component" value="Unassembled WGS sequence"/>
</dbReference>